<evidence type="ECO:0000313" key="3">
    <source>
        <dbReference type="EMBL" id="KAI1857429.1"/>
    </source>
</evidence>
<feature type="region of interest" description="Disordered" evidence="1">
    <location>
        <begin position="109"/>
        <end position="156"/>
    </location>
</feature>
<dbReference type="Proteomes" id="UP000829685">
    <property type="component" value="Unassembled WGS sequence"/>
</dbReference>
<dbReference type="AlphaFoldDB" id="A0A9Q0AJM8"/>
<keyword evidence="4" id="KW-1185">Reference proteome</keyword>
<keyword evidence="2" id="KW-1133">Transmembrane helix</keyword>
<sequence>MEELHRGVLLNRQGDDAPSADAENTLHPTMERVENGTFLSPTVTKALDELNATATPISTEPETHIPLVGNTSTYAFRIIICSLAALILIPAVAVIIFIYVRRCIGRDKPYGGTQDDEAREPMYRDSIQLKDYESEGDESSTGDLAASSPSNDTPAG</sequence>
<keyword evidence="2" id="KW-0472">Membrane</keyword>
<feature type="compositionally biased region" description="Polar residues" evidence="1">
    <location>
        <begin position="141"/>
        <end position="156"/>
    </location>
</feature>
<organism evidence="3 4">
    <name type="scientific">Neoarthrinium moseri</name>
    <dbReference type="NCBI Taxonomy" id="1658444"/>
    <lineage>
        <taxon>Eukaryota</taxon>
        <taxon>Fungi</taxon>
        <taxon>Dikarya</taxon>
        <taxon>Ascomycota</taxon>
        <taxon>Pezizomycotina</taxon>
        <taxon>Sordariomycetes</taxon>
        <taxon>Xylariomycetidae</taxon>
        <taxon>Amphisphaeriales</taxon>
        <taxon>Apiosporaceae</taxon>
        <taxon>Neoarthrinium</taxon>
    </lineage>
</organism>
<feature type="transmembrane region" description="Helical" evidence="2">
    <location>
        <begin position="74"/>
        <end position="100"/>
    </location>
</feature>
<comment type="caution">
    <text evidence="3">The sequence shown here is derived from an EMBL/GenBank/DDBJ whole genome shotgun (WGS) entry which is preliminary data.</text>
</comment>
<evidence type="ECO:0000256" key="1">
    <source>
        <dbReference type="SAM" id="MobiDB-lite"/>
    </source>
</evidence>
<name>A0A9Q0AJM8_9PEZI</name>
<accession>A0A9Q0AJM8</accession>
<evidence type="ECO:0000256" key="2">
    <source>
        <dbReference type="SAM" id="Phobius"/>
    </source>
</evidence>
<keyword evidence="2" id="KW-0812">Transmembrane</keyword>
<gene>
    <name evidence="3" type="ORF">JX265_011164</name>
</gene>
<feature type="compositionally biased region" description="Basic and acidic residues" evidence="1">
    <location>
        <begin position="119"/>
        <end position="133"/>
    </location>
</feature>
<dbReference type="EMBL" id="JAFIMR010000040">
    <property type="protein sequence ID" value="KAI1857429.1"/>
    <property type="molecule type" value="Genomic_DNA"/>
</dbReference>
<evidence type="ECO:0000313" key="4">
    <source>
        <dbReference type="Proteomes" id="UP000829685"/>
    </source>
</evidence>
<proteinExistence type="predicted"/>
<reference evidence="3" key="1">
    <citation type="submission" date="2021-03" db="EMBL/GenBank/DDBJ databases">
        <title>Revisited historic fungal species revealed as producer of novel bioactive compounds through whole genome sequencing and comparative genomics.</title>
        <authorList>
            <person name="Vignolle G.A."/>
            <person name="Hochenegger N."/>
            <person name="Mach R.L."/>
            <person name="Mach-Aigner A.R."/>
            <person name="Javad Rahimi M."/>
            <person name="Salim K.A."/>
            <person name="Chan C.M."/>
            <person name="Lim L.B.L."/>
            <person name="Cai F."/>
            <person name="Druzhinina I.S."/>
            <person name="U'Ren J.M."/>
            <person name="Derntl C."/>
        </authorList>
    </citation>
    <scope>NUCLEOTIDE SEQUENCE</scope>
    <source>
        <strain evidence="3">TUCIM 5799</strain>
    </source>
</reference>
<protein>
    <submittedName>
        <fullName evidence="3">Uncharacterized protein</fullName>
    </submittedName>
</protein>